<feature type="compositionally biased region" description="Low complexity" evidence="1">
    <location>
        <begin position="341"/>
        <end position="355"/>
    </location>
</feature>
<feature type="compositionally biased region" description="Basic and acidic residues" evidence="1">
    <location>
        <begin position="383"/>
        <end position="401"/>
    </location>
</feature>
<sequence length="951" mass="102516">MQAAEREEARADAPKPKKPKPMIEEIGSDTRESARETEESSESEESESESEESEEGEEGEESEESEESKSDESEERDASDAYDEEDELVDDQGRGASQVQPEADDTHVLPAAHDSPSHHAEGPYEDDQDGEEYGSEEEGYDDHDEGEYSEEADEDDLAPTSSHYDADEPLHDSESMYDSASYPSVPSTDRFMMRPSALLSKQTHARPSYASHRGQEDSPIVVLSESEDEERIDEAAPDDERAEWSDATQRSEEEFTDDSHTEEDDEAEEMGEEDEEDGAHAPMPEHSDEAEAASEDEMDDPDGPRPAGDATMETGETDDAMREDHGETVVAQAPGPSAMQETGTAAEDTAVDAGAAKGGLDPAHPHNTLDEDERAGEDVQDSAEAHPPMEDGAELDAREDTAPATDPDKEDAEAVSDARTAAPHEDHAENHPSSPIRFSKEAHDEAQQAGHSADTFARELASEMGLEMPLSMPEVSGAIAEDAWPSFAHTLHTGAPLSAPLLLDDEGHPRFDMSALLHDEYAEAHGHEGSHRMPLRYGALPMDDREAGEAAEEDKPTEAHPDKAPTELASQTVSRASTPADAEEDGVAASEDAEAAEEDDAGVPESVDAANDAAGAADVVHATNDDVPTKQDVETASVDGAVPAELGTAQKEEAAQLDAETAERRTNVEAQDEEGRARPTSPRAVDAKSDEASPSSRGDHGPDVAEPNTESEIPQDGDHSADQVEAALPKRGAVTTSQAHAAHTSRHASDGPITRSHCTLQRVTLLREAGAPTFLVPSCALDTETLDEEGAEKQDLFTDQLEMMPLDPGALPEPVYHALCRIVSPSLLDDVYVTPSSLGAQWMAQDDSDTASDSASLHDDQDVPPAHAVRQTYSRRHRRPRKSDPSSDVANYVPPETAPHRPSSPADVSIEELEALAEPSPKRARTSASPPPRMQLRTARERRRTRRFSPS</sequence>
<feature type="compositionally biased region" description="Acidic residues" evidence="1">
    <location>
        <begin position="581"/>
        <end position="602"/>
    </location>
</feature>
<feature type="compositionally biased region" description="Basic and acidic residues" evidence="1">
    <location>
        <begin position="661"/>
        <end position="677"/>
    </location>
</feature>
<evidence type="ECO:0000313" key="2">
    <source>
        <dbReference type="EMBL" id="WFD46011.1"/>
    </source>
</evidence>
<feature type="compositionally biased region" description="Basic and acidic residues" evidence="1">
    <location>
        <begin position="545"/>
        <end position="565"/>
    </location>
</feature>
<gene>
    <name evidence="2" type="ORF">GLX27_000639</name>
</gene>
<dbReference type="EMBL" id="CP046234">
    <property type="protein sequence ID" value="WFD46011.1"/>
    <property type="molecule type" value="Genomic_DNA"/>
</dbReference>
<organism evidence="2 3">
    <name type="scientific">Malassezia furfur</name>
    <name type="common">Pityriasis versicolor infection agent</name>
    <name type="synonym">Pityrosporum furfur</name>
    <dbReference type="NCBI Taxonomy" id="55194"/>
    <lineage>
        <taxon>Eukaryota</taxon>
        <taxon>Fungi</taxon>
        <taxon>Dikarya</taxon>
        <taxon>Basidiomycota</taxon>
        <taxon>Ustilaginomycotina</taxon>
        <taxon>Malasseziomycetes</taxon>
        <taxon>Malasseziales</taxon>
        <taxon>Malasseziaceae</taxon>
        <taxon>Malassezia</taxon>
    </lineage>
</organism>
<feature type="compositionally biased region" description="Acidic residues" evidence="1">
    <location>
        <begin position="290"/>
        <end position="301"/>
    </location>
</feature>
<feature type="region of interest" description="Disordered" evidence="1">
    <location>
        <begin position="545"/>
        <end position="753"/>
    </location>
</feature>
<feature type="compositionally biased region" description="Acidic residues" evidence="1">
    <location>
        <begin position="80"/>
        <end position="90"/>
    </location>
</feature>
<feature type="compositionally biased region" description="Low complexity" evidence="1">
    <location>
        <begin position="607"/>
        <end position="622"/>
    </location>
</feature>
<dbReference type="Proteomes" id="UP000818624">
    <property type="component" value="Chromosome 1"/>
</dbReference>
<feature type="compositionally biased region" description="Polar residues" evidence="1">
    <location>
        <begin position="176"/>
        <end position="187"/>
    </location>
</feature>
<feature type="compositionally biased region" description="Basic and acidic residues" evidence="1">
    <location>
        <begin position="238"/>
        <end position="259"/>
    </location>
</feature>
<evidence type="ECO:0000256" key="1">
    <source>
        <dbReference type="SAM" id="MobiDB-lite"/>
    </source>
</evidence>
<proteinExistence type="predicted"/>
<feature type="compositionally biased region" description="Basic and acidic residues" evidence="1">
    <location>
        <begin position="623"/>
        <end position="633"/>
    </location>
</feature>
<feature type="region of interest" description="Disordered" evidence="1">
    <location>
        <begin position="844"/>
        <end position="951"/>
    </location>
</feature>
<name>A0ABY8EKG6_MALFU</name>
<evidence type="ECO:0000313" key="3">
    <source>
        <dbReference type="Proteomes" id="UP000818624"/>
    </source>
</evidence>
<feature type="region of interest" description="Disordered" evidence="1">
    <location>
        <begin position="1"/>
        <end position="460"/>
    </location>
</feature>
<feature type="compositionally biased region" description="Polar residues" evidence="1">
    <location>
        <begin position="568"/>
        <end position="577"/>
    </location>
</feature>
<feature type="compositionally biased region" description="Basic and acidic residues" evidence="1">
    <location>
        <begin position="28"/>
        <end position="38"/>
    </location>
</feature>
<feature type="compositionally biased region" description="Basic and acidic residues" evidence="1">
    <location>
        <begin position="685"/>
        <end position="703"/>
    </location>
</feature>
<protein>
    <submittedName>
        <fullName evidence="2">Uncharacterized protein</fullName>
    </submittedName>
</protein>
<feature type="compositionally biased region" description="Acidic residues" evidence="1">
    <location>
        <begin position="39"/>
        <end position="66"/>
    </location>
</feature>
<feature type="compositionally biased region" description="Acidic residues" evidence="1">
    <location>
        <begin position="123"/>
        <end position="157"/>
    </location>
</feature>
<feature type="compositionally biased region" description="Acidic residues" evidence="1">
    <location>
        <begin position="370"/>
        <end position="381"/>
    </location>
</feature>
<feature type="compositionally biased region" description="Acidic residues" evidence="1">
    <location>
        <begin position="260"/>
        <end position="277"/>
    </location>
</feature>
<keyword evidence="3" id="KW-1185">Reference proteome</keyword>
<accession>A0ABY8EKG6</accession>
<feature type="compositionally biased region" description="Basic and acidic residues" evidence="1">
    <location>
        <begin position="67"/>
        <end position="79"/>
    </location>
</feature>
<feature type="compositionally biased region" description="Acidic residues" evidence="1">
    <location>
        <begin position="225"/>
        <end position="237"/>
    </location>
</feature>
<reference evidence="2 3" key="1">
    <citation type="journal article" date="2020" name="Elife">
        <title>Loss of centromere function drives karyotype evolution in closely related Malassezia species.</title>
        <authorList>
            <person name="Sankaranarayanan S.R."/>
            <person name="Ianiri G."/>
            <person name="Coelho M.A."/>
            <person name="Reza M.H."/>
            <person name="Thimmappa B.C."/>
            <person name="Ganguly P."/>
            <person name="Vadnala R.N."/>
            <person name="Sun S."/>
            <person name="Siddharthan R."/>
            <person name="Tellgren-Roth C."/>
            <person name="Dawson T.L."/>
            <person name="Heitman J."/>
            <person name="Sanyal K."/>
        </authorList>
    </citation>
    <scope>NUCLEOTIDE SEQUENCE [LARGE SCALE GENOMIC DNA]</scope>
    <source>
        <strain evidence="2">CBS14141</strain>
    </source>
</reference>
<feature type="compositionally biased region" description="Basic and acidic residues" evidence="1">
    <location>
        <begin position="1"/>
        <end position="15"/>
    </location>
</feature>
<feature type="compositionally biased region" description="Basic residues" evidence="1">
    <location>
        <begin position="940"/>
        <end position="951"/>
    </location>
</feature>
<feature type="compositionally biased region" description="Basic and acidic residues" evidence="1">
    <location>
        <begin position="164"/>
        <end position="174"/>
    </location>
</feature>